<gene>
    <name evidence="1" type="ORF">UFOVP628_23</name>
</gene>
<sequence length="280" mass="29984">MSVSLSNAFVTLFDAEVKQAYQGKAMLVPAVRQRRGVEGSTVKFPKVGKGVATLRVPQTDVTPLNVAFSSVTLTLADYNAAEYSDIFSQAKVNFDERQELVQVVAGAMGRRQDQMILDALASSGTSLTVANSIGGATTNMNIAKLREAKRLLDKNNVAPDGRHIVIHANGLANLLSETSVTSSDFNSVKALVQGEINTYLGFEFHVLGDRSEGGLAIDGSLDRVCFAFHKDAIGYGEGIAMRTEINYIAEKTSWLVNEVFSAGAVTIDAEGIVAITCRES</sequence>
<evidence type="ECO:0000313" key="1">
    <source>
        <dbReference type="EMBL" id="CAB4153781.1"/>
    </source>
</evidence>
<proteinExistence type="predicted"/>
<protein>
    <recommendedName>
        <fullName evidence="2">Major capsid protein Gp5</fullName>
    </recommendedName>
</protein>
<accession>A0A6J5N6W4</accession>
<evidence type="ECO:0008006" key="2">
    <source>
        <dbReference type="Google" id="ProtNLM"/>
    </source>
</evidence>
<dbReference type="InterPro" id="IPR045565">
    <property type="entry name" value="Phage_capsid_2"/>
</dbReference>
<reference evidence="1" key="1">
    <citation type="submission" date="2020-04" db="EMBL/GenBank/DDBJ databases">
        <authorList>
            <person name="Chiriac C."/>
            <person name="Salcher M."/>
            <person name="Ghai R."/>
            <person name="Kavagutti S V."/>
        </authorList>
    </citation>
    <scope>NUCLEOTIDE SEQUENCE</scope>
</reference>
<organism evidence="1">
    <name type="scientific">uncultured Caudovirales phage</name>
    <dbReference type="NCBI Taxonomy" id="2100421"/>
    <lineage>
        <taxon>Viruses</taxon>
        <taxon>Duplodnaviria</taxon>
        <taxon>Heunggongvirae</taxon>
        <taxon>Uroviricota</taxon>
        <taxon>Caudoviricetes</taxon>
        <taxon>Peduoviridae</taxon>
        <taxon>Maltschvirus</taxon>
        <taxon>Maltschvirus maltsch</taxon>
    </lineage>
</organism>
<name>A0A6J5N6W4_9CAUD</name>
<dbReference type="Pfam" id="PF19821">
    <property type="entry name" value="Phage_capsid_2"/>
    <property type="match status" value="1"/>
</dbReference>
<dbReference type="EMBL" id="LR796601">
    <property type="protein sequence ID" value="CAB4153781.1"/>
    <property type="molecule type" value="Genomic_DNA"/>
</dbReference>